<evidence type="ECO:0000256" key="4">
    <source>
        <dbReference type="ARBA" id="ARBA00022679"/>
    </source>
</evidence>
<dbReference type="PANTHER" id="PTHR41523">
    <property type="entry name" value="TWO-COMPONENT SYSTEM SENSOR PROTEIN"/>
    <property type="match status" value="1"/>
</dbReference>
<dbReference type="EC" id="2.7.13.3" evidence="2"/>
<keyword evidence="11" id="KW-1185">Reference proteome</keyword>
<dbReference type="SMART" id="SM00911">
    <property type="entry name" value="HWE_HK"/>
    <property type="match status" value="1"/>
</dbReference>
<feature type="domain" description="Signal transduction histidine kinase HWE region" evidence="9">
    <location>
        <begin position="36"/>
        <end position="123"/>
    </location>
</feature>
<dbReference type="InterPro" id="IPR036890">
    <property type="entry name" value="HATPase_C_sf"/>
</dbReference>
<dbReference type="EMBL" id="JBEPTF010000006">
    <property type="protein sequence ID" value="MET4685391.1"/>
    <property type="molecule type" value="Genomic_DNA"/>
</dbReference>
<evidence type="ECO:0000256" key="6">
    <source>
        <dbReference type="ARBA" id="ARBA00022777"/>
    </source>
</evidence>
<evidence type="ECO:0000256" key="3">
    <source>
        <dbReference type="ARBA" id="ARBA00022553"/>
    </source>
</evidence>
<keyword evidence="5" id="KW-0547">Nucleotide-binding</keyword>
<keyword evidence="3" id="KW-0597">Phosphoprotein</keyword>
<evidence type="ECO:0000256" key="8">
    <source>
        <dbReference type="SAM" id="MobiDB-lite"/>
    </source>
</evidence>
<protein>
    <recommendedName>
        <fullName evidence="2">histidine kinase</fullName>
        <ecNumber evidence="2">2.7.13.3</ecNumber>
    </recommendedName>
</protein>
<keyword evidence="6 10" id="KW-0418">Kinase</keyword>
<evidence type="ECO:0000256" key="5">
    <source>
        <dbReference type="ARBA" id="ARBA00022741"/>
    </source>
</evidence>
<evidence type="ECO:0000259" key="9">
    <source>
        <dbReference type="SMART" id="SM00911"/>
    </source>
</evidence>
<proteinExistence type="predicted"/>
<name>A0ABV2RFL7_9CAUL</name>
<dbReference type="GO" id="GO:0016301">
    <property type="term" value="F:kinase activity"/>
    <property type="evidence" value="ECO:0007669"/>
    <property type="project" value="UniProtKB-KW"/>
</dbReference>
<evidence type="ECO:0000313" key="10">
    <source>
        <dbReference type="EMBL" id="MET4685391.1"/>
    </source>
</evidence>
<reference evidence="10 11" key="1">
    <citation type="submission" date="2024-06" db="EMBL/GenBank/DDBJ databases">
        <title>Sorghum-associated microbial communities from plants grown in Nebraska, USA.</title>
        <authorList>
            <person name="Schachtman D."/>
        </authorList>
    </citation>
    <scope>NUCLEOTIDE SEQUENCE [LARGE SCALE GENOMIC DNA]</scope>
    <source>
        <strain evidence="10 11">2814</strain>
    </source>
</reference>
<dbReference type="SUPFAM" id="SSF55874">
    <property type="entry name" value="ATPase domain of HSP90 chaperone/DNA topoisomerase II/histidine kinase"/>
    <property type="match status" value="1"/>
</dbReference>
<comment type="catalytic activity">
    <reaction evidence="1">
        <text>ATP + protein L-histidine = ADP + protein N-phospho-L-histidine.</text>
        <dbReference type="EC" id="2.7.13.3"/>
    </reaction>
</comment>
<sequence length="253" mass="27100">MSYAFRKTAGIEEASWKAPEPMDAADRHHEMLTGEELNHRIKNIFAVVSALVALTARTRPEAKEFSRDLRGRIGALAQAHAFVRPRGQGTDGEEGQTLQAFLRSLFSAYAAGGEARVRVAGDDAGFDDQAATSLALLFHELAVNAAEHGALSVEGGRVELDIRRRGERLLLVWRELGGPAAVAPQHQGFGASLAVMSVEGQLGGRLEQEWAETGLIVRIDLPATALSRRDEALKSTKTQASGVDPSPEQGGGQ</sequence>
<dbReference type="Gene3D" id="3.30.565.10">
    <property type="entry name" value="Histidine kinase-like ATPase, C-terminal domain"/>
    <property type="match status" value="1"/>
</dbReference>
<accession>A0ABV2RFL7</accession>
<keyword evidence="7" id="KW-0067">ATP-binding</keyword>
<evidence type="ECO:0000256" key="1">
    <source>
        <dbReference type="ARBA" id="ARBA00000085"/>
    </source>
</evidence>
<dbReference type="PANTHER" id="PTHR41523:SF8">
    <property type="entry name" value="ETHYLENE RESPONSE SENSOR PROTEIN"/>
    <property type="match status" value="1"/>
</dbReference>
<evidence type="ECO:0000256" key="2">
    <source>
        <dbReference type="ARBA" id="ARBA00012438"/>
    </source>
</evidence>
<evidence type="ECO:0000256" key="7">
    <source>
        <dbReference type="ARBA" id="ARBA00022840"/>
    </source>
</evidence>
<feature type="region of interest" description="Disordered" evidence="8">
    <location>
        <begin position="230"/>
        <end position="253"/>
    </location>
</feature>
<dbReference type="Pfam" id="PF07536">
    <property type="entry name" value="HWE_HK"/>
    <property type="match status" value="1"/>
</dbReference>
<dbReference type="Proteomes" id="UP001549313">
    <property type="component" value="Unassembled WGS sequence"/>
</dbReference>
<evidence type="ECO:0000313" key="11">
    <source>
        <dbReference type="Proteomes" id="UP001549313"/>
    </source>
</evidence>
<organism evidence="10 11">
    <name type="scientific">Brevundimonas faecalis</name>
    <dbReference type="NCBI Taxonomy" id="947378"/>
    <lineage>
        <taxon>Bacteria</taxon>
        <taxon>Pseudomonadati</taxon>
        <taxon>Pseudomonadota</taxon>
        <taxon>Alphaproteobacteria</taxon>
        <taxon>Caulobacterales</taxon>
        <taxon>Caulobacteraceae</taxon>
        <taxon>Brevundimonas</taxon>
    </lineage>
</organism>
<dbReference type="InterPro" id="IPR011102">
    <property type="entry name" value="Sig_transdc_His_kinase_HWE"/>
</dbReference>
<gene>
    <name evidence="10" type="ORF">ABIE19_003342</name>
</gene>
<comment type="caution">
    <text evidence="10">The sequence shown here is derived from an EMBL/GenBank/DDBJ whole genome shotgun (WGS) entry which is preliminary data.</text>
</comment>
<keyword evidence="4" id="KW-0808">Transferase</keyword>